<name>A0AAV3RNV3_LITER</name>
<evidence type="ECO:0000256" key="2">
    <source>
        <dbReference type="ARBA" id="ARBA00004123"/>
    </source>
</evidence>
<dbReference type="EMBL" id="BAABME010010352">
    <property type="protein sequence ID" value="GAA0177771.1"/>
    <property type="molecule type" value="Genomic_DNA"/>
</dbReference>
<evidence type="ECO:0000313" key="9">
    <source>
        <dbReference type="EMBL" id="GAA0177771.1"/>
    </source>
</evidence>
<dbReference type="PANTHER" id="PTHR22930:SF190">
    <property type="entry name" value="OS06G0164500 PROTEIN"/>
    <property type="match status" value="1"/>
</dbReference>
<dbReference type="AlphaFoldDB" id="A0AAV3RNV3"/>
<reference evidence="9 10" key="1">
    <citation type="submission" date="2024-01" db="EMBL/GenBank/DDBJ databases">
        <title>The complete chloroplast genome sequence of Lithospermum erythrorhizon: insights into the phylogenetic relationship among Boraginaceae species and the maternal lineages of purple gromwells.</title>
        <authorList>
            <person name="Okada T."/>
            <person name="Watanabe K."/>
        </authorList>
    </citation>
    <scope>NUCLEOTIDE SEQUENCE [LARGE SCALE GENOMIC DNA]</scope>
</reference>
<evidence type="ECO:0000256" key="5">
    <source>
        <dbReference type="ARBA" id="ARBA00022723"/>
    </source>
</evidence>
<keyword evidence="4" id="KW-0540">Nuclease</keyword>
<comment type="subcellular location">
    <subcellularLocation>
        <location evidence="2">Nucleus</location>
    </subcellularLocation>
</comment>
<sequence>MTDKSDSRTLVVLLSTLISQLITSLILLFPPCSQNTPLTTLPLLHHLDSISHIASTISLIPFSRKRKRDHEQLMMPRNPDVFKSFFNMNSSTFEWLCSLLEPLLECRDPAHSPLNLKPESRLGIGLFRLATGADHGEISTRFFVSQSTAKFCVKQLCRVLCTNYRFWVGFPSRPELDSVSTQFQTLTGLPNCCGIVHCTRFQVKTNNFSDSFAAQIVVDSSSRILSIAAGFRGNKDDFQVLKASTLYNDIENGILLNSSPVSINEVSVPQYLVGDGSYPMLRWLVVPVSDPIGGSNEENFNNVVDILRSRAHRTVTSLRNWHVLSRPIEADFKSAVAYVGACSILHNMLLMKEDYTTCTKDVDDHTLSSHRFQFSSDRGSEEGGVVNKELASDIRSALATKARTSHSMDHETHEVN</sequence>
<organism evidence="9 10">
    <name type="scientific">Lithospermum erythrorhizon</name>
    <name type="common">Purple gromwell</name>
    <name type="synonym">Lithospermum officinale var. erythrorhizon</name>
    <dbReference type="NCBI Taxonomy" id="34254"/>
    <lineage>
        <taxon>Eukaryota</taxon>
        <taxon>Viridiplantae</taxon>
        <taxon>Streptophyta</taxon>
        <taxon>Embryophyta</taxon>
        <taxon>Tracheophyta</taxon>
        <taxon>Spermatophyta</taxon>
        <taxon>Magnoliopsida</taxon>
        <taxon>eudicotyledons</taxon>
        <taxon>Gunneridae</taxon>
        <taxon>Pentapetalae</taxon>
        <taxon>asterids</taxon>
        <taxon>lamiids</taxon>
        <taxon>Boraginales</taxon>
        <taxon>Boraginaceae</taxon>
        <taxon>Boraginoideae</taxon>
        <taxon>Lithospermeae</taxon>
        <taxon>Lithospermum</taxon>
    </lineage>
</organism>
<evidence type="ECO:0000256" key="1">
    <source>
        <dbReference type="ARBA" id="ARBA00001968"/>
    </source>
</evidence>
<dbReference type="PANTHER" id="PTHR22930">
    <property type="match status" value="1"/>
</dbReference>
<dbReference type="GO" id="GO:0016787">
    <property type="term" value="F:hydrolase activity"/>
    <property type="evidence" value="ECO:0007669"/>
    <property type="project" value="UniProtKB-KW"/>
</dbReference>
<keyword evidence="5" id="KW-0479">Metal-binding</keyword>
<comment type="similarity">
    <text evidence="3">Belongs to the HARBI1 family.</text>
</comment>
<comment type="caution">
    <text evidence="9">The sequence shown here is derived from an EMBL/GenBank/DDBJ whole genome shotgun (WGS) entry which is preliminary data.</text>
</comment>
<dbReference type="GO" id="GO:0004518">
    <property type="term" value="F:nuclease activity"/>
    <property type="evidence" value="ECO:0007669"/>
    <property type="project" value="UniProtKB-KW"/>
</dbReference>
<keyword evidence="10" id="KW-1185">Reference proteome</keyword>
<gene>
    <name evidence="9" type="ORF">LIER_29746</name>
</gene>
<feature type="domain" description="DDE Tnp4" evidence="8">
    <location>
        <begin position="207"/>
        <end position="347"/>
    </location>
</feature>
<comment type="cofactor">
    <cofactor evidence="1">
        <name>a divalent metal cation</name>
        <dbReference type="ChEBI" id="CHEBI:60240"/>
    </cofactor>
</comment>
<proteinExistence type="inferred from homology"/>
<dbReference type="GO" id="GO:0046872">
    <property type="term" value="F:metal ion binding"/>
    <property type="evidence" value="ECO:0007669"/>
    <property type="project" value="UniProtKB-KW"/>
</dbReference>
<evidence type="ECO:0000259" key="8">
    <source>
        <dbReference type="Pfam" id="PF13359"/>
    </source>
</evidence>
<evidence type="ECO:0000256" key="6">
    <source>
        <dbReference type="ARBA" id="ARBA00022801"/>
    </source>
</evidence>
<dbReference type="Pfam" id="PF13359">
    <property type="entry name" value="DDE_Tnp_4"/>
    <property type="match status" value="1"/>
</dbReference>
<dbReference type="Proteomes" id="UP001454036">
    <property type="component" value="Unassembled WGS sequence"/>
</dbReference>
<dbReference type="InterPro" id="IPR045249">
    <property type="entry name" value="HARBI1-like"/>
</dbReference>
<protein>
    <recommendedName>
        <fullName evidence="8">DDE Tnp4 domain-containing protein</fullName>
    </recommendedName>
</protein>
<keyword evidence="6" id="KW-0378">Hydrolase</keyword>
<evidence type="ECO:0000256" key="3">
    <source>
        <dbReference type="ARBA" id="ARBA00006958"/>
    </source>
</evidence>
<accession>A0AAV3RNV3</accession>
<dbReference type="InterPro" id="IPR027806">
    <property type="entry name" value="HARBI1_dom"/>
</dbReference>
<keyword evidence="7" id="KW-0539">Nucleus</keyword>
<evidence type="ECO:0000256" key="4">
    <source>
        <dbReference type="ARBA" id="ARBA00022722"/>
    </source>
</evidence>
<evidence type="ECO:0000313" key="10">
    <source>
        <dbReference type="Proteomes" id="UP001454036"/>
    </source>
</evidence>
<evidence type="ECO:0000256" key="7">
    <source>
        <dbReference type="ARBA" id="ARBA00023242"/>
    </source>
</evidence>
<dbReference type="GO" id="GO:0005634">
    <property type="term" value="C:nucleus"/>
    <property type="evidence" value="ECO:0007669"/>
    <property type="project" value="UniProtKB-SubCell"/>
</dbReference>